<evidence type="ECO:0000313" key="2">
    <source>
        <dbReference type="EMBL" id="RPA96802.1"/>
    </source>
</evidence>
<reference evidence="2 3" key="1">
    <citation type="journal article" date="2018" name="Nat. Ecol. Evol.">
        <title>Pezizomycetes genomes reveal the molecular basis of ectomycorrhizal truffle lifestyle.</title>
        <authorList>
            <person name="Murat C."/>
            <person name="Payen T."/>
            <person name="Noel B."/>
            <person name="Kuo A."/>
            <person name="Morin E."/>
            <person name="Chen J."/>
            <person name="Kohler A."/>
            <person name="Krizsan K."/>
            <person name="Balestrini R."/>
            <person name="Da Silva C."/>
            <person name="Montanini B."/>
            <person name="Hainaut M."/>
            <person name="Levati E."/>
            <person name="Barry K.W."/>
            <person name="Belfiori B."/>
            <person name="Cichocki N."/>
            <person name="Clum A."/>
            <person name="Dockter R.B."/>
            <person name="Fauchery L."/>
            <person name="Guy J."/>
            <person name="Iotti M."/>
            <person name="Le Tacon F."/>
            <person name="Lindquist E.A."/>
            <person name="Lipzen A."/>
            <person name="Malagnac F."/>
            <person name="Mello A."/>
            <person name="Molinier V."/>
            <person name="Miyauchi S."/>
            <person name="Poulain J."/>
            <person name="Riccioni C."/>
            <person name="Rubini A."/>
            <person name="Sitrit Y."/>
            <person name="Splivallo R."/>
            <person name="Traeger S."/>
            <person name="Wang M."/>
            <person name="Zifcakova L."/>
            <person name="Wipf D."/>
            <person name="Zambonelli A."/>
            <person name="Paolocci F."/>
            <person name="Nowrousian M."/>
            <person name="Ottonello S."/>
            <person name="Baldrian P."/>
            <person name="Spatafora J.W."/>
            <person name="Henrissat B."/>
            <person name="Nagy L.G."/>
            <person name="Aury J.M."/>
            <person name="Wincker P."/>
            <person name="Grigoriev I.V."/>
            <person name="Bonfante P."/>
            <person name="Martin F.M."/>
        </authorList>
    </citation>
    <scope>NUCLEOTIDE SEQUENCE [LARGE SCALE GENOMIC DNA]</scope>
    <source>
        <strain evidence="2 3">120613-1</strain>
    </source>
</reference>
<accession>A0A3N4JEV2</accession>
<keyword evidence="3" id="KW-1185">Reference proteome</keyword>
<protein>
    <submittedName>
        <fullName evidence="2">Uncharacterized protein</fullName>
    </submittedName>
</protein>
<evidence type="ECO:0000313" key="3">
    <source>
        <dbReference type="Proteomes" id="UP000276215"/>
    </source>
</evidence>
<organism evidence="2 3">
    <name type="scientific">Choiromyces venosus 120613-1</name>
    <dbReference type="NCBI Taxonomy" id="1336337"/>
    <lineage>
        <taxon>Eukaryota</taxon>
        <taxon>Fungi</taxon>
        <taxon>Dikarya</taxon>
        <taxon>Ascomycota</taxon>
        <taxon>Pezizomycotina</taxon>
        <taxon>Pezizomycetes</taxon>
        <taxon>Pezizales</taxon>
        <taxon>Tuberaceae</taxon>
        <taxon>Choiromyces</taxon>
    </lineage>
</organism>
<feature type="region of interest" description="Disordered" evidence="1">
    <location>
        <begin position="117"/>
        <end position="138"/>
    </location>
</feature>
<dbReference type="EMBL" id="ML120411">
    <property type="protein sequence ID" value="RPA96802.1"/>
    <property type="molecule type" value="Genomic_DNA"/>
</dbReference>
<dbReference type="OrthoDB" id="5431011at2759"/>
<evidence type="ECO:0000256" key="1">
    <source>
        <dbReference type="SAM" id="MobiDB-lite"/>
    </source>
</evidence>
<sequence>MTSLQQLPQLPQSQAPIPARRRTYLTDENKLALVKLCVENQADFQERRKGQFWMMISGLLEQEIGVSLKDPAANRRIQLRIQNRESGTVQEDTEFTQAIDKWMEVEEDRERIKEIARQPKDQAIREAHDAERHRSNLL</sequence>
<name>A0A3N4JEV2_9PEZI</name>
<proteinExistence type="predicted"/>
<dbReference type="AlphaFoldDB" id="A0A3N4JEV2"/>
<gene>
    <name evidence="2" type="ORF">L873DRAFT_1845189</name>
</gene>
<dbReference type="Proteomes" id="UP000276215">
    <property type="component" value="Unassembled WGS sequence"/>
</dbReference>